<dbReference type="RefSeq" id="WP_153097255.1">
    <property type="nucleotide sequence ID" value="NZ_VZBP01000126.1"/>
</dbReference>
<dbReference type="EMBL" id="VZBP01000126">
    <property type="protein sequence ID" value="MQO09957.1"/>
    <property type="molecule type" value="Genomic_DNA"/>
</dbReference>
<reference evidence="2" key="1">
    <citation type="submission" date="2019-09" db="EMBL/GenBank/DDBJ databases">
        <title>Distinct polysaccharide growth profiles of human intestinal Prevotella copri isolates.</title>
        <authorList>
            <person name="Fehlner-Peach H."/>
            <person name="Magnabosco C."/>
            <person name="Raghavan V."/>
            <person name="Scher J.U."/>
            <person name="Tett A."/>
            <person name="Cox L.M."/>
            <person name="Gottsegen C."/>
            <person name="Watters A."/>
            <person name="Wiltshire- Gordon J.D."/>
            <person name="Segata N."/>
            <person name="Bonneau R."/>
            <person name="Littman D.R."/>
        </authorList>
    </citation>
    <scope>NUCLEOTIDE SEQUENCE [LARGE SCALE GENOMIC DNA]</scope>
    <source>
        <strain evidence="2">iA624</strain>
    </source>
</reference>
<dbReference type="Proteomes" id="UP000405805">
    <property type="component" value="Unassembled WGS sequence"/>
</dbReference>
<sequence>MNRRKMKIGSLMMFKASLLVMVFSMGVIAPAIARNKQNKKPRKKLKELLMMADSLRLQLLQSADRGFCIQ</sequence>
<dbReference type="AlphaFoldDB" id="A0AA90VGQ3"/>
<proteinExistence type="predicted"/>
<evidence type="ECO:0000313" key="1">
    <source>
        <dbReference type="EMBL" id="MQO09957.1"/>
    </source>
</evidence>
<evidence type="ECO:0000313" key="2">
    <source>
        <dbReference type="Proteomes" id="UP000405805"/>
    </source>
</evidence>
<name>A0AA90VGQ3_9BACT</name>
<protein>
    <submittedName>
        <fullName evidence="1">Uncharacterized protein</fullName>
    </submittedName>
</protein>
<organism evidence="1 2">
    <name type="scientific">Segatella copri</name>
    <dbReference type="NCBI Taxonomy" id="165179"/>
    <lineage>
        <taxon>Bacteria</taxon>
        <taxon>Pseudomonadati</taxon>
        <taxon>Bacteroidota</taxon>
        <taxon>Bacteroidia</taxon>
        <taxon>Bacteroidales</taxon>
        <taxon>Prevotellaceae</taxon>
        <taxon>Segatella</taxon>
    </lineage>
</organism>
<gene>
    <name evidence="1" type="ORF">F7D57_09615</name>
</gene>
<comment type="caution">
    <text evidence="1">The sequence shown here is derived from an EMBL/GenBank/DDBJ whole genome shotgun (WGS) entry which is preliminary data.</text>
</comment>
<accession>A0AA90VGQ3</accession>